<evidence type="ECO:0000313" key="3">
    <source>
        <dbReference type="EMBL" id="KAJ7220734.1"/>
    </source>
</evidence>
<comment type="caution">
    <text evidence="3">The sequence shown here is derived from an EMBL/GenBank/DDBJ whole genome shotgun (WGS) entry which is preliminary data.</text>
</comment>
<dbReference type="GO" id="GO:0016491">
    <property type="term" value="F:oxidoreductase activity"/>
    <property type="evidence" value="ECO:0007669"/>
    <property type="project" value="UniProtKB-KW"/>
</dbReference>
<dbReference type="PRINTS" id="PR00080">
    <property type="entry name" value="SDRFAMILY"/>
</dbReference>
<dbReference type="Gene3D" id="3.40.50.720">
    <property type="entry name" value="NAD(P)-binding Rossmann-like Domain"/>
    <property type="match status" value="1"/>
</dbReference>
<keyword evidence="4" id="KW-1185">Reference proteome</keyword>
<dbReference type="AlphaFoldDB" id="A0AAD6VUR7"/>
<dbReference type="PRINTS" id="PR00081">
    <property type="entry name" value="GDHRDH"/>
</dbReference>
<evidence type="ECO:0000313" key="4">
    <source>
        <dbReference type="Proteomes" id="UP001219525"/>
    </source>
</evidence>
<gene>
    <name evidence="3" type="ORF">GGX14DRAFT_431901</name>
</gene>
<evidence type="ECO:0000256" key="2">
    <source>
        <dbReference type="ARBA" id="ARBA00023002"/>
    </source>
</evidence>
<dbReference type="PANTHER" id="PTHR24321">
    <property type="entry name" value="DEHYDROGENASES, SHORT CHAIN"/>
    <property type="match status" value="1"/>
</dbReference>
<name>A0AAD6VUR7_9AGAR</name>
<protein>
    <submittedName>
        <fullName evidence="3">Uncharacterized protein</fullName>
    </submittedName>
</protein>
<dbReference type="PANTHER" id="PTHR24321:SF8">
    <property type="entry name" value="ESTRADIOL 17-BETA-DEHYDROGENASE 8-RELATED"/>
    <property type="match status" value="1"/>
</dbReference>
<reference evidence="3" key="1">
    <citation type="submission" date="2023-03" db="EMBL/GenBank/DDBJ databases">
        <title>Massive genome expansion in bonnet fungi (Mycena s.s.) driven by repeated elements and novel gene families across ecological guilds.</title>
        <authorList>
            <consortium name="Lawrence Berkeley National Laboratory"/>
            <person name="Harder C.B."/>
            <person name="Miyauchi S."/>
            <person name="Viragh M."/>
            <person name="Kuo A."/>
            <person name="Thoen E."/>
            <person name="Andreopoulos B."/>
            <person name="Lu D."/>
            <person name="Skrede I."/>
            <person name="Drula E."/>
            <person name="Henrissat B."/>
            <person name="Morin E."/>
            <person name="Kohler A."/>
            <person name="Barry K."/>
            <person name="LaButti K."/>
            <person name="Morin E."/>
            <person name="Salamov A."/>
            <person name="Lipzen A."/>
            <person name="Mereny Z."/>
            <person name="Hegedus B."/>
            <person name="Baldrian P."/>
            <person name="Stursova M."/>
            <person name="Weitz H."/>
            <person name="Taylor A."/>
            <person name="Grigoriev I.V."/>
            <person name="Nagy L.G."/>
            <person name="Martin F."/>
            <person name="Kauserud H."/>
        </authorList>
    </citation>
    <scope>NUCLEOTIDE SEQUENCE</scope>
    <source>
        <strain evidence="3">9144</strain>
    </source>
</reference>
<dbReference type="Proteomes" id="UP001219525">
    <property type="component" value="Unassembled WGS sequence"/>
</dbReference>
<dbReference type="InterPro" id="IPR036291">
    <property type="entry name" value="NAD(P)-bd_dom_sf"/>
</dbReference>
<dbReference type="EMBL" id="JARJCW010000009">
    <property type="protein sequence ID" value="KAJ7220734.1"/>
    <property type="molecule type" value="Genomic_DNA"/>
</dbReference>
<dbReference type="SUPFAM" id="SSF51735">
    <property type="entry name" value="NAD(P)-binding Rossmann-fold domains"/>
    <property type="match status" value="1"/>
</dbReference>
<comment type="similarity">
    <text evidence="1">Belongs to the short-chain dehydrogenases/reductases (SDR) family.</text>
</comment>
<accession>A0AAD6VUR7</accession>
<sequence>MVEGAVKQLGGLDVMVANAGVAGAHVADLTELPVEEWDRVLSINARGPFLCYKYAALQMIQQGRGGRIIGASSAAYSASKFAVRGLTQSAALEFGRYGITVNAYSPGLIDTPMITSNGAEMARLYTELSPLKRAVPEEIAGLVSYLASKESQFITGQSVSRVPLLQFAVCSPASVVADINQWRSLFRLMPPR</sequence>
<dbReference type="InterPro" id="IPR002347">
    <property type="entry name" value="SDR_fam"/>
</dbReference>
<proteinExistence type="inferred from homology"/>
<dbReference type="Pfam" id="PF13561">
    <property type="entry name" value="adh_short_C2"/>
    <property type="match status" value="1"/>
</dbReference>
<organism evidence="3 4">
    <name type="scientific">Mycena pura</name>
    <dbReference type="NCBI Taxonomy" id="153505"/>
    <lineage>
        <taxon>Eukaryota</taxon>
        <taxon>Fungi</taxon>
        <taxon>Dikarya</taxon>
        <taxon>Basidiomycota</taxon>
        <taxon>Agaricomycotina</taxon>
        <taxon>Agaricomycetes</taxon>
        <taxon>Agaricomycetidae</taxon>
        <taxon>Agaricales</taxon>
        <taxon>Marasmiineae</taxon>
        <taxon>Mycenaceae</taxon>
        <taxon>Mycena</taxon>
    </lineage>
</organism>
<keyword evidence="2" id="KW-0560">Oxidoreductase</keyword>
<evidence type="ECO:0000256" key="1">
    <source>
        <dbReference type="ARBA" id="ARBA00006484"/>
    </source>
</evidence>